<name>A0ABN2EM06_9ACTN</name>
<reference evidence="2 3" key="1">
    <citation type="journal article" date="2019" name="Int. J. Syst. Evol. Microbiol.">
        <title>The Global Catalogue of Microorganisms (GCM) 10K type strain sequencing project: providing services to taxonomists for standard genome sequencing and annotation.</title>
        <authorList>
            <consortium name="The Broad Institute Genomics Platform"/>
            <consortium name="The Broad Institute Genome Sequencing Center for Infectious Disease"/>
            <person name="Wu L."/>
            <person name="Ma J."/>
        </authorList>
    </citation>
    <scope>NUCLEOTIDE SEQUENCE [LARGE SCALE GENOMIC DNA]</scope>
    <source>
        <strain evidence="2 3">JCM 14969</strain>
    </source>
</reference>
<comment type="caution">
    <text evidence="2">The sequence shown here is derived from an EMBL/GenBank/DDBJ whole genome shotgun (WGS) entry which is preliminary data.</text>
</comment>
<accession>A0ABN2EM06</accession>
<evidence type="ECO:0000313" key="3">
    <source>
        <dbReference type="Proteomes" id="UP001500393"/>
    </source>
</evidence>
<evidence type="ECO:0000256" key="1">
    <source>
        <dbReference type="SAM" id="MobiDB-lite"/>
    </source>
</evidence>
<evidence type="ECO:0000313" key="2">
    <source>
        <dbReference type="EMBL" id="GAA1609853.1"/>
    </source>
</evidence>
<feature type="region of interest" description="Disordered" evidence="1">
    <location>
        <begin position="21"/>
        <end position="66"/>
    </location>
</feature>
<proteinExistence type="predicted"/>
<organism evidence="2 3">
    <name type="scientific">Kribbella sancticallisti</name>
    <dbReference type="NCBI Taxonomy" id="460087"/>
    <lineage>
        <taxon>Bacteria</taxon>
        <taxon>Bacillati</taxon>
        <taxon>Actinomycetota</taxon>
        <taxon>Actinomycetes</taxon>
        <taxon>Propionibacteriales</taxon>
        <taxon>Kribbellaceae</taxon>
        <taxon>Kribbella</taxon>
    </lineage>
</organism>
<sequence>MQLRRITLVGVADEVAEIRAQRGMDPPPEKLEALHLPRLERPADRSPDPAGRKIRHPGLAFRHLDR</sequence>
<gene>
    <name evidence="2" type="ORF">GCM10009789_75280</name>
</gene>
<protein>
    <submittedName>
        <fullName evidence="2">Uncharacterized protein</fullName>
    </submittedName>
</protein>
<feature type="compositionally biased region" description="Basic and acidic residues" evidence="1">
    <location>
        <begin position="21"/>
        <end position="51"/>
    </location>
</feature>
<dbReference type="Proteomes" id="UP001500393">
    <property type="component" value="Unassembled WGS sequence"/>
</dbReference>
<keyword evidence="3" id="KW-1185">Reference proteome</keyword>
<dbReference type="EMBL" id="BAAAOS010000058">
    <property type="protein sequence ID" value="GAA1609853.1"/>
    <property type="molecule type" value="Genomic_DNA"/>
</dbReference>